<dbReference type="SMART" id="SM00184">
    <property type="entry name" value="RING"/>
    <property type="match status" value="1"/>
</dbReference>
<reference evidence="9 10" key="1">
    <citation type="journal article" date="2015" name="Genome Biol. Evol.">
        <title>Phylogenomic analyses indicate that early fungi evolved digesting cell walls of algal ancestors of land plants.</title>
        <authorList>
            <person name="Chang Y."/>
            <person name="Wang S."/>
            <person name="Sekimoto S."/>
            <person name="Aerts A.L."/>
            <person name="Choi C."/>
            <person name="Clum A."/>
            <person name="LaButti K.M."/>
            <person name="Lindquist E.A."/>
            <person name="Yee Ngan C."/>
            <person name="Ohm R.A."/>
            <person name="Salamov A.A."/>
            <person name="Grigoriev I.V."/>
            <person name="Spatafora J.W."/>
            <person name="Berbee M.L."/>
        </authorList>
    </citation>
    <scope>NUCLEOTIDE SEQUENCE [LARGE SCALE GENOMIC DNA]</scope>
    <source>
        <strain evidence="9 10">JEL478</strain>
    </source>
</reference>
<evidence type="ECO:0000313" key="9">
    <source>
        <dbReference type="EMBL" id="KXS16804.1"/>
    </source>
</evidence>
<evidence type="ECO:0000313" key="10">
    <source>
        <dbReference type="Proteomes" id="UP000070544"/>
    </source>
</evidence>
<feature type="domain" description="RING-type" evidence="8">
    <location>
        <begin position="502"/>
        <end position="537"/>
    </location>
</feature>
<gene>
    <name evidence="9" type="ORF">M427DRAFT_133880</name>
</gene>
<dbReference type="Pfam" id="PF13920">
    <property type="entry name" value="zf-C3HC4_3"/>
    <property type="match status" value="1"/>
</dbReference>
<evidence type="ECO:0000256" key="7">
    <source>
        <dbReference type="SAM" id="SignalP"/>
    </source>
</evidence>
<dbReference type="PANTHER" id="PTHR12183">
    <property type="entry name" value="MITOCHONDRIAL UBIQUITIN LIGASE ACTIVATOR OF NFKB 1"/>
    <property type="match status" value="1"/>
</dbReference>
<dbReference type="PANTHER" id="PTHR12183:SF32">
    <property type="entry name" value="MITOCHONDRIAL E3 UBIQUITIN PROTEIN LIGASE 1"/>
    <property type="match status" value="1"/>
</dbReference>
<feature type="compositionally biased region" description="Gly residues" evidence="5">
    <location>
        <begin position="468"/>
        <end position="478"/>
    </location>
</feature>
<dbReference type="AlphaFoldDB" id="A0A139AJS3"/>
<feature type="signal peptide" evidence="7">
    <location>
        <begin position="1"/>
        <end position="24"/>
    </location>
</feature>
<evidence type="ECO:0000256" key="3">
    <source>
        <dbReference type="ARBA" id="ARBA00022833"/>
    </source>
</evidence>
<name>A0A139AJS3_GONPJ</name>
<feature type="region of interest" description="Disordered" evidence="5">
    <location>
        <begin position="343"/>
        <end position="367"/>
    </location>
</feature>
<evidence type="ECO:0000256" key="2">
    <source>
        <dbReference type="ARBA" id="ARBA00022771"/>
    </source>
</evidence>
<proteinExistence type="predicted"/>
<evidence type="ECO:0000259" key="8">
    <source>
        <dbReference type="PROSITE" id="PS50089"/>
    </source>
</evidence>
<keyword evidence="6" id="KW-0472">Membrane</keyword>
<dbReference type="GO" id="GO:0016567">
    <property type="term" value="P:protein ubiquitination"/>
    <property type="evidence" value="ECO:0007669"/>
    <property type="project" value="TreeGrafter"/>
</dbReference>
<organism evidence="9 10">
    <name type="scientific">Gonapodya prolifera (strain JEL478)</name>
    <name type="common">Monoblepharis prolifera</name>
    <dbReference type="NCBI Taxonomy" id="1344416"/>
    <lineage>
        <taxon>Eukaryota</taxon>
        <taxon>Fungi</taxon>
        <taxon>Fungi incertae sedis</taxon>
        <taxon>Chytridiomycota</taxon>
        <taxon>Chytridiomycota incertae sedis</taxon>
        <taxon>Monoblepharidomycetes</taxon>
        <taxon>Monoblepharidales</taxon>
        <taxon>Gonapodyaceae</taxon>
        <taxon>Gonapodya</taxon>
    </lineage>
</organism>
<dbReference type="InterPro" id="IPR013083">
    <property type="entry name" value="Znf_RING/FYVE/PHD"/>
</dbReference>
<dbReference type="GO" id="GO:0004842">
    <property type="term" value="F:ubiquitin-protein transferase activity"/>
    <property type="evidence" value="ECO:0007669"/>
    <property type="project" value="TreeGrafter"/>
</dbReference>
<evidence type="ECO:0000256" key="5">
    <source>
        <dbReference type="SAM" id="MobiDB-lite"/>
    </source>
</evidence>
<accession>A0A139AJS3</accession>
<dbReference type="CDD" id="cd16515">
    <property type="entry name" value="RING-HC_LRSAM1"/>
    <property type="match status" value="1"/>
</dbReference>
<dbReference type="SUPFAM" id="SSF57850">
    <property type="entry name" value="RING/U-box"/>
    <property type="match status" value="1"/>
</dbReference>
<protein>
    <recommendedName>
        <fullName evidence="8">RING-type domain-containing protein</fullName>
    </recommendedName>
</protein>
<evidence type="ECO:0000256" key="4">
    <source>
        <dbReference type="PROSITE-ProRule" id="PRU00175"/>
    </source>
</evidence>
<keyword evidence="3" id="KW-0862">Zinc</keyword>
<dbReference type="InterPro" id="IPR051652">
    <property type="entry name" value="MDM2_MDM4_MUL1"/>
</dbReference>
<dbReference type="STRING" id="1344416.A0A139AJS3"/>
<feature type="transmembrane region" description="Helical" evidence="6">
    <location>
        <begin position="435"/>
        <end position="453"/>
    </location>
</feature>
<dbReference type="Proteomes" id="UP000070544">
    <property type="component" value="Unassembled WGS sequence"/>
</dbReference>
<keyword evidence="10" id="KW-1185">Reference proteome</keyword>
<dbReference type="InterPro" id="IPR001841">
    <property type="entry name" value="Znf_RING"/>
</dbReference>
<keyword evidence="6" id="KW-1133">Transmembrane helix</keyword>
<dbReference type="Gene3D" id="3.30.40.10">
    <property type="entry name" value="Zinc/RING finger domain, C3HC4 (zinc finger)"/>
    <property type="match status" value="1"/>
</dbReference>
<dbReference type="OrthoDB" id="3045089at2759"/>
<dbReference type="EMBL" id="KQ965750">
    <property type="protein sequence ID" value="KXS16804.1"/>
    <property type="molecule type" value="Genomic_DNA"/>
</dbReference>
<keyword evidence="1" id="KW-0479">Metal-binding</keyword>
<feature type="chain" id="PRO_5007296251" description="RING-type domain-containing protein" evidence="7">
    <location>
        <begin position="25"/>
        <end position="549"/>
    </location>
</feature>
<feature type="region of interest" description="Disordered" evidence="5">
    <location>
        <begin position="461"/>
        <end position="492"/>
    </location>
</feature>
<feature type="compositionally biased region" description="Low complexity" evidence="5">
    <location>
        <begin position="171"/>
        <end position="189"/>
    </location>
</feature>
<evidence type="ECO:0000256" key="6">
    <source>
        <dbReference type="SAM" id="Phobius"/>
    </source>
</evidence>
<dbReference type="PROSITE" id="PS50089">
    <property type="entry name" value="ZF_RING_2"/>
    <property type="match status" value="1"/>
</dbReference>
<evidence type="ECO:0000256" key="1">
    <source>
        <dbReference type="ARBA" id="ARBA00022723"/>
    </source>
</evidence>
<feature type="region of interest" description="Disordered" evidence="5">
    <location>
        <begin position="158"/>
        <end position="189"/>
    </location>
</feature>
<keyword evidence="2 4" id="KW-0863">Zinc-finger</keyword>
<keyword evidence="7" id="KW-0732">Signal</keyword>
<dbReference type="GO" id="GO:0008270">
    <property type="term" value="F:zinc ion binding"/>
    <property type="evidence" value="ECO:0007669"/>
    <property type="project" value="UniProtKB-KW"/>
</dbReference>
<keyword evidence="6" id="KW-0812">Transmembrane</keyword>
<sequence>MPLSPPRDNHLLLLLASAILGALASLWVQRRARMQLAAAHAAVVFPPRKVLARLLANGGGVDREVVREMARKFQGRYVAVEGIVTPTTPTSVLELSGLARFVQAVIYEKVVNRHWTTYVPERREWVSGSEQVSRFLRSIPFHISVALDAIAGDAGLKLAAGDPTPPPSPTTLPNSVPPSSSSIVTSVASLPTPPTAPSSVIPVSLPASPLTPASLPVVSIPAYSATNPLPSSLDLPSVSKDFQSAPLSASTLVQPLMTELAAGAVGVSQPSLGSVTVSLGTGLAAGRLSSGLETVERAMRVGERVTALGYLDFYGAESAAGAALEVPRPIVEVMGSPVVGSGVATTSIPTPPPKAPKAGGAPTRPPPAPPRTISFPPIMLAHPPSTTAPAIPSPAKTGAAIAPAAPPPAYPHVLVLSTLPDYIASLRRSFATWRWASRVLVVGAFLLAGVVVGRRVGVGAGEWRPGSSDGGGVRGQPGGSAEVAQSAGEGEDLENVEEAEDCVVCLSKKPSIILLNCGHYCLCESCSGELDRCPVCRQPIARRIRTFRG</sequence>